<reference evidence="4" key="2">
    <citation type="journal article" date="2022" name="Microbiol. Resour. Announc.">
        <title>Metagenome Sequencing to Explore Phylogenomics of Terrestrial Cyanobacteria.</title>
        <authorList>
            <person name="Ward R.D."/>
            <person name="Stajich J.E."/>
            <person name="Johansen J.R."/>
            <person name="Huntemann M."/>
            <person name="Clum A."/>
            <person name="Foster B."/>
            <person name="Foster B."/>
            <person name="Roux S."/>
            <person name="Palaniappan K."/>
            <person name="Varghese N."/>
            <person name="Mukherjee S."/>
            <person name="Reddy T.B.K."/>
            <person name="Daum C."/>
            <person name="Copeland A."/>
            <person name="Chen I.A."/>
            <person name="Ivanova N.N."/>
            <person name="Kyrpides N.C."/>
            <person name="Shapiro N."/>
            <person name="Eloe-Fadrosh E.A."/>
            <person name="Pietrasiak N."/>
        </authorList>
    </citation>
    <scope>NUCLEOTIDE SEQUENCE</scope>
    <source>
        <strain evidence="4">CPER-KK1</strain>
    </source>
</reference>
<feature type="signal peptide" evidence="3">
    <location>
        <begin position="1"/>
        <end position="24"/>
    </location>
</feature>
<dbReference type="Pfam" id="PF12974">
    <property type="entry name" value="Phosphonate-bd"/>
    <property type="match status" value="1"/>
</dbReference>
<dbReference type="GO" id="GO:0015716">
    <property type="term" value="P:organic phosphonate transport"/>
    <property type="evidence" value="ECO:0007669"/>
    <property type="project" value="InterPro"/>
</dbReference>
<sequence>MLRRSFFKRASLFVLSLTAAKVLASCASNPTNSNQTTAANSPTSDPQELTFGIISTESQANQKPKWEPFVAAMSKEIGIPVKAFYVTQYSGVIEGMRFKKVDVAWLGGKSYIEAAKTADAEAFAYMLTDKGEEGYYSHLITNKDNSIATEAKAMGGDKYVVQNAKNLTFAFNDPESTSGFLVPSYYVFASNNVNPKEAFKKLFFAGSHEATGMAVASNKVDVATNSSEALINLEESNPEARKKIEVIWTSPLIPSDPIAYRKDLPDGLKEKIRNFFYNYKEKSVLEPLQSSGFKATDDKRWNTIRELEYAKDLLELEANKEIKPAEKEQKMAELKKELEALKAAK</sequence>
<evidence type="ECO:0000256" key="3">
    <source>
        <dbReference type="SAM" id="SignalP"/>
    </source>
</evidence>
<protein>
    <submittedName>
        <fullName evidence="4">Phosphonate ABC transporter substrate-binding protein</fullName>
    </submittedName>
</protein>
<proteinExistence type="inferred from homology"/>
<name>A0A951PML2_9CYAN</name>
<organism evidence="4 5">
    <name type="scientific">Symplocastrum torsivum CPER-KK1</name>
    <dbReference type="NCBI Taxonomy" id="450513"/>
    <lineage>
        <taxon>Bacteria</taxon>
        <taxon>Bacillati</taxon>
        <taxon>Cyanobacteriota</taxon>
        <taxon>Cyanophyceae</taxon>
        <taxon>Oscillatoriophycideae</taxon>
        <taxon>Oscillatoriales</taxon>
        <taxon>Microcoleaceae</taxon>
        <taxon>Symplocastrum</taxon>
    </lineage>
</organism>
<evidence type="ECO:0000313" key="4">
    <source>
        <dbReference type="EMBL" id="MBW4546381.1"/>
    </source>
</evidence>
<evidence type="ECO:0000313" key="5">
    <source>
        <dbReference type="Proteomes" id="UP000753908"/>
    </source>
</evidence>
<gene>
    <name evidence="4" type="primary">phnD</name>
    <name evidence="4" type="ORF">KME25_18330</name>
</gene>
<dbReference type="InterPro" id="IPR005770">
    <property type="entry name" value="PhnD"/>
</dbReference>
<reference evidence="4" key="1">
    <citation type="submission" date="2021-05" db="EMBL/GenBank/DDBJ databases">
        <authorList>
            <person name="Pietrasiak N."/>
            <person name="Ward R."/>
            <person name="Stajich J.E."/>
            <person name="Kurbessoian T."/>
        </authorList>
    </citation>
    <scope>NUCLEOTIDE SEQUENCE</scope>
    <source>
        <strain evidence="4">CPER-KK1</strain>
    </source>
</reference>
<dbReference type="GO" id="GO:0043190">
    <property type="term" value="C:ATP-binding cassette (ABC) transporter complex"/>
    <property type="evidence" value="ECO:0007669"/>
    <property type="project" value="InterPro"/>
</dbReference>
<dbReference type="Gene3D" id="1.20.58.90">
    <property type="match status" value="1"/>
</dbReference>
<comment type="caution">
    <text evidence="4">The sequence shown here is derived from an EMBL/GenBank/DDBJ whole genome shotgun (WGS) entry which is preliminary data.</text>
</comment>
<dbReference type="PANTHER" id="PTHR35841">
    <property type="entry name" value="PHOSPHONATES-BINDING PERIPLASMIC PROTEIN"/>
    <property type="match status" value="1"/>
</dbReference>
<keyword evidence="2 3" id="KW-0732">Signal</keyword>
<dbReference type="AlphaFoldDB" id="A0A951PML2"/>
<feature type="chain" id="PRO_5036738476" evidence="3">
    <location>
        <begin position="25"/>
        <end position="345"/>
    </location>
</feature>
<evidence type="ECO:0000256" key="1">
    <source>
        <dbReference type="ARBA" id="ARBA00007162"/>
    </source>
</evidence>
<dbReference type="SUPFAM" id="SSF53850">
    <property type="entry name" value="Periplasmic binding protein-like II"/>
    <property type="match status" value="1"/>
</dbReference>
<dbReference type="InterPro" id="IPR017797">
    <property type="entry name" value="Phosphnate-bd"/>
</dbReference>
<dbReference type="EMBL" id="JAHHIF010000024">
    <property type="protein sequence ID" value="MBW4546381.1"/>
    <property type="molecule type" value="Genomic_DNA"/>
</dbReference>
<dbReference type="Gene3D" id="3.40.190.10">
    <property type="entry name" value="Periplasmic binding protein-like II"/>
    <property type="match status" value="2"/>
</dbReference>
<comment type="similarity">
    <text evidence="1">Belongs to the phosphate/phosphite/phosphonate binding protein family.</text>
</comment>
<dbReference type="GO" id="GO:0055085">
    <property type="term" value="P:transmembrane transport"/>
    <property type="evidence" value="ECO:0007669"/>
    <property type="project" value="InterPro"/>
</dbReference>
<accession>A0A951PML2</accession>
<dbReference type="NCBIfam" id="TIGR01098">
    <property type="entry name" value="3A0109s03R"/>
    <property type="match status" value="1"/>
</dbReference>
<dbReference type="PANTHER" id="PTHR35841:SF1">
    <property type="entry name" value="PHOSPHONATES-BINDING PERIPLASMIC PROTEIN"/>
    <property type="match status" value="1"/>
</dbReference>
<dbReference type="Proteomes" id="UP000753908">
    <property type="component" value="Unassembled WGS sequence"/>
</dbReference>
<evidence type="ECO:0000256" key="2">
    <source>
        <dbReference type="ARBA" id="ARBA00022729"/>
    </source>
</evidence>
<dbReference type="NCBIfam" id="TIGR03431">
    <property type="entry name" value="PhnD"/>
    <property type="match status" value="1"/>
</dbReference>